<dbReference type="Pfam" id="PF13202">
    <property type="entry name" value="EF-hand_5"/>
    <property type="match status" value="2"/>
</dbReference>
<evidence type="ECO:0000256" key="4">
    <source>
        <dbReference type="SAM" id="MobiDB-lite"/>
    </source>
</evidence>
<reference evidence="6" key="1">
    <citation type="submission" date="2021-11" db="EMBL/GenBank/DDBJ databases">
        <authorList>
            <person name="Schell T."/>
        </authorList>
    </citation>
    <scope>NUCLEOTIDE SEQUENCE</scope>
    <source>
        <strain evidence="6">M5</strain>
    </source>
</reference>
<dbReference type="SMART" id="SM00054">
    <property type="entry name" value="EFh"/>
    <property type="match status" value="3"/>
</dbReference>
<evidence type="ECO:0000313" key="7">
    <source>
        <dbReference type="Proteomes" id="UP000789390"/>
    </source>
</evidence>
<dbReference type="PROSITE" id="PS50222">
    <property type="entry name" value="EF_HAND_2"/>
    <property type="match status" value="3"/>
</dbReference>
<name>A0A8J2RVM2_9CRUS</name>
<dbReference type="PANTHER" id="PTHR23055">
    <property type="entry name" value="CALCIUM BINDING PROTEINS"/>
    <property type="match status" value="1"/>
</dbReference>
<dbReference type="InterPro" id="IPR002048">
    <property type="entry name" value="EF_hand_dom"/>
</dbReference>
<dbReference type="InterPro" id="IPR028846">
    <property type="entry name" value="Recoverin"/>
</dbReference>
<dbReference type="SUPFAM" id="SSF47473">
    <property type="entry name" value="EF-hand"/>
    <property type="match status" value="1"/>
</dbReference>
<dbReference type="Pfam" id="PF13833">
    <property type="entry name" value="EF-hand_8"/>
    <property type="match status" value="1"/>
</dbReference>
<accession>A0A8J2RVM2</accession>
<evidence type="ECO:0000256" key="3">
    <source>
        <dbReference type="ARBA" id="ARBA00022837"/>
    </source>
</evidence>
<keyword evidence="7" id="KW-1185">Reference proteome</keyword>
<feature type="domain" description="EF-hand" evidence="5">
    <location>
        <begin position="198"/>
        <end position="233"/>
    </location>
</feature>
<dbReference type="Proteomes" id="UP000789390">
    <property type="component" value="Unassembled WGS sequence"/>
</dbReference>
<evidence type="ECO:0000259" key="5">
    <source>
        <dbReference type="PROSITE" id="PS50222"/>
    </source>
</evidence>
<gene>
    <name evidence="6" type="ORF">DGAL_LOCUS12728</name>
</gene>
<comment type="caution">
    <text evidence="6">The sequence shown here is derived from an EMBL/GenBank/DDBJ whole genome shotgun (WGS) entry which is preliminary data.</text>
</comment>
<keyword evidence="2" id="KW-0677">Repeat</keyword>
<evidence type="ECO:0000256" key="1">
    <source>
        <dbReference type="ARBA" id="ARBA00022723"/>
    </source>
</evidence>
<sequence>MKSARKKTKATPKFIGRFNPAEAQALGRIFLKITDSGRLDRTQFRDILHSTFDMNDDSLMDRMFRTFDHDSDGYLTCSEWLTGLWIFLKGNVTEQTTYCFQVYDIDGDGYLSKGDLFQLLKSSLRPAIAKAMPFGQRGGNEQTPADSPRTARSHRQITRGHTEEADKEIDLDLVDEDKPSGGPTAAVMGNNEDDPDEGPRDLSEMALSLLDRDMDGRVSLEDFLQSVQNDYLLMEILGSCLPSGARAAAVLAALSGNGTLPVSVPPPTAGFESQHV</sequence>
<dbReference type="EMBL" id="CAKKLH010000292">
    <property type="protein sequence ID" value="CAH0109256.1"/>
    <property type="molecule type" value="Genomic_DNA"/>
</dbReference>
<proteinExistence type="predicted"/>
<keyword evidence="3" id="KW-0106">Calcium</keyword>
<dbReference type="OrthoDB" id="191686at2759"/>
<dbReference type="AlphaFoldDB" id="A0A8J2RVM2"/>
<feature type="compositionally biased region" description="Basic and acidic residues" evidence="4">
    <location>
        <begin position="160"/>
        <end position="170"/>
    </location>
</feature>
<protein>
    <recommendedName>
        <fullName evidence="5">EF-hand domain-containing protein</fullName>
    </recommendedName>
</protein>
<organism evidence="6 7">
    <name type="scientific">Daphnia galeata</name>
    <dbReference type="NCBI Taxonomy" id="27404"/>
    <lineage>
        <taxon>Eukaryota</taxon>
        <taxon>Metazoa</taxon>
        <taxon>Ecdysozoa</taxon>
        <taxon>Arthropoda</taxon>
        <taxon>Crustacea</taxon>
        <taxon>Branchiopoda</taxon>
        <taxon>Diplostraca</taxon>
        <taxon>Cladocera</taxon>
        <taxon>Anomopoda</taxon>
        <taxon>Daphniidae</taxon>
        <taxon>Daphnia</taxon>
    </lineage>
</organism>
<feature type="domain" description="EF-hand" evidence="5">
    <location>
        <begin position="55"/>
        <end position="90"/>
    </location>
</feature>
<evidence type="ECO:0000256" key="2">
    <source>
        <dbReference type="ARBA" id="ARBA00022737"/>
    </source>
</evidence>
<feature type="region of interest" description="Disordered" evidence="4">
    <location>
        <begin position="133"/>
        <end position="199"/>
    </location>
</feature>
<dbReference type="PROSITE" id="PS00018">
    <property type="entry name" value="EF_HAND_1"/>
    <property type="match status" value="3"/>
</dbReference>
<evidence type="ECO:0000313" key="6">
    <source>
        <dbReference type="EMBL" id="CAH0109256.1"/>
    </source>
</evidence>
<dbReference type="PANTHER" id="PTHR23055:SF60">
    <property type="entry name" value="CALAXIN"/>
    <property type="match status" value="1"/>
</dbReference>
<dbReference type="Gene3D" id="1.10.238.10">
    <property type="entry name" value="EF-hand"/>
    <property type="match status" value="1"/>
</dbReference>
<keyword evidence="1" id="KW-0479">Metal-binding</keyword>
<dbReference type="InterPro" id="IPR011992">
    <property type="entry name" value="EF-hand-dom_pair"/>
</dbReference>
<feature type="domain" description="EF-hand" evidence="5">
    <location>
        <begin position="91"/>
        <end position="126"/>
    </location>
</feature>
<dbReference type="InterPro" id="IPR018247">
    <property type="entry name" value="EF_Hand_1_Ca_BS"/>
</dbReference>
<dbReference type="GO" id="GO:0005509">
    <property type="term" value="F:calcium ion binding"/>
    <property type="evidence" value="ECO:0007669"/>
    <property type="project" value="InterPro"/>
</dbReference>
<dbReference type="PRINTS" id="PR00450">
    <property type="entry name" value="RECOVERIN"/>
</dbReference>